<proteinExistence type="predicted"/>
<feature type="compositionally biased region" description="Basic and acidic residues" evidence="1">
    <location>
        <begin position="1"/>
        <end position="37"/>
    </location>
</feature>
<dbReference type="AlphaFoldDB" id="S9TL40"/>
<organism evidence="2 3">
    <name type="scientific">Strigomonas culicis</name>
    <dbReference type="NCBI Taxonomy" id="28005"/>
    <lineage>
        <taxon>Eukaryota</taxon>
        <taxon>Discoba</taxon>
        <taxon>Euglenozoa</taxon>
        <taxon>Kinetoplastea</taxon>
        <taxon>Metakinetoplastina</taxon>
        <taxon>Trypanosomatida</taxon>
        <taxon>Trypanosomatidae</taxon>
        <taxon>Strigomonadinae</taxon>
        <taxon>Strigomonas</taxon>
    </lineage>
</organism>
<name>S9TL40_9TRYP</name>
<gene>
    <name evidence="2" type="ORF">STCU_10849</name>
</gene>
<evidence type="ECO:0000313" key="2">
    <source>
        <dbReference type="EMBL" id="EPY17043.1"/>
    </source>
</evidence>
<feature type="region of interest" description="Disordered" evidence="1">
    <location>
        <begin position="1"/>
        <end position="116"/>
    </location>
</feature>
<evidence type="ECO:0000313" key="3">
    <source>
        <dbReference type="Proteomes" id="UP000015354"/>
    </source>
</evidence>
<feature type="region of interest" description="Disordered" evidence="1">
    <location>
        <begin position="192"/>
        <end position="219"/>
    </location>
</feature>
<evidence type="ECO:0000256" key="1">
    <source>
        <dbReference type="SAM" id="MobiDB-lite"/>
    </source>
</evidence>
<feature type="compositionally biased region" description="Polar residues" evidence="1">
    <location>
        <begin position="96"/>
        <end position="107"/>
    </location>
</feature>
<sequence>MIQRTQGDRPTPKSAAHIEKKTESETTARAPSIEKKVRSGGKTKAPRAGPPSVGAYRGPTPRALFGEIGRRRPHARRTRGPIGNPPKKKKGGGKTRSATSHALNRSTSTHKGHNKTIITPNPYLSLTLLFFRRRFGGPAKRLSHRIAISHPFTQRRNAPRPHRQPPLLFCFRDKSSAGTRALRAPVLQINPPSMRECPKSSTRGRVAVSGFFPPKGRRP</sequence>
<dbReference type="EMBL" id="ATMH01010715">
    <property type="protein sequence ID" value="EPY17043.1"/>
    <property type="molecule type" value="Genomic_DNA"/>
</dbReference>
<protein>
    <submittedName>
        <fullName evidence="2">Uncharacterized protein</fullName>
    </submittedName>
</protein>
<comment type="caution">
    <text evidence="2">The sequence shown here is derived from an EMBL/GenBank/DDBJ whole genome shotgun (WGS) entry which is preliminary data.</text>
</comment>
<reference evidence="2 3" key="1">
    <citation type="journal article" date="2013" name="PLoS ONE">
        <title>Predicting the Proteins of Angomonas deanei, Strigomonas culicis and Their Respective Endosymbionts Reveals New Aspects of the Trypanosomatidae Family.</title>
        <authorList>
            <person name="Motta M.C."/>
            <person name="Martins A.C."/>
            <person name="de Souza S.S."/>
            <person name="Catta-Preta C.M."/>
            <person name="Silva R."/>
            <person name="Klein C.C."/>
            <person name="de Almeida L.G."/>
            <person name="de Lima Cunha O."/>
            <person name="Ciapina L.P."/>
            <person name="Brocchi M."/>
            <person name="Colabardini A.C."/>
            <person name="de Araujo Lima B."/>
            <person name="Machado C.R."/>
            <person name="de Almeida Soares C.M."/>
            <person name="Probst C.M."/>
            <person name="de Menezes C.B."/>
            <person name="Thompson C.E."/>
            <person name="Bartholomeu D.C."/>
            <person name="Gradia D.F."/>
            <person name="Pavoni D.P."/>
            <person name="Grisard E.C."/>
            <person name="Fantinatti-Garboggini F."/>
            <person name="Marchini F.K."/>
            <person name="Rodrigues-Luiz G.F."/>
            <person name="Wagner G."/>
            <person name="Goldman G.H."/>
            <person name="Fietto J.L."/>
            <person name="Elias M.C."/>
            <person name="Goldman M.H."/>
            <person name="Sagot M.F."/>
            <person name="Pereira M."/>
            <person name="Stoco P.H."/>
            <person name="de Mendonca-Neto R.P."/>
            <person name="Teixeira S.M."/>
            <person name="Maciel T.E."/>
            <person name="de Oliveira Mendes T.A."/>
            <person name="Urmenyi T.P."/>
            <person name="de Souza W."/>
            <person name="Schenkman S."/>
            <person name="de Vasconcelos A.T."/>
        </authorList>
    </citation>
    <scope>NUCLEOTIDE SEQUENCE [LARGE SCALE GENOMIC DNA]</scope>
</reference>
<keyword evidence="3" id="KW-1185">Reference proteome</keyword>
<accession>S9TL40</accession>
<dbReference type="Proteomes" id="UP000015354">
    <property type="component" value="Unassembled WGS sequence"/>
</dbReference>